<gene>
    <name evidence="1" type="ORF">DC20_17120</name>
</gene>
<evidence type="ECO:0000313" key="1">
    <source>
        <dbReference type="EMBL" id="ALJ00378.1"/>
    </source>
</evidence>
<evidence type="ECO:0000313" key="2">
    <source>
        <dbReference type="Proteomes" id="UP000061382"/>
    </source>
</evidence>
<proteinExistence type="predicted"/>
<dbReference type="PATRIC" id="fig|512763.3.peg.3765"/>
<dbReference type="EMBL" id="CP012643">
    <property type="protein sequence ID" value="ALJ00378.1"/>
    <property type="molecule type" value="Genomic_DNA"/>
</dbReference>
<dbReference type="KEGG" id="rti:DC20_17120"/>
<name>A0A0P0D0N8_9BACT</name>
<protein>
    <submittedName>
        <fullName evidence="1">Uncharacterized protein</fullName>
    </submittedName>
</protein>
<dbReference type="Proteomes" id="UP000061382">
    <property type="component" value="Chromosome"/>
</dbReference>
<keyword evidence="2" id="KW-1185">Reference proteome</keyword>
<accession>A0A0P0D0N8</accession>
<reference evidence="1 2" key="1">
    <citation type="submission" date="2015-08" db="EMBL/GenBank/DDBJ databases">
        <title>Complete genome sequence of Rufibacter tibetensis strain 1351t, a radiation-resistant bacterium from tibet plateau.</title>
        <authorList>
            <person name="Dai J."/>
        </authorList>
    </citation>
    <scope>NUCLEOTIDE SEQUENCE [LARGE SCALE GENOMIC DNA]</scope>
    <source>
        <strain evidence="1 2">1351</strain>
    </source>
</reference>
<dbReference type="STRING" id="512763.DC20_17120"/>
<dbReference type="AlphaFoldDB" id="A0A0P0D0N8"/>
<sequence length="413" mass="46415">MILITLALPQVVLAQTNYKPGYVITVKGDSLTGLIDDTYLDHNFSKVSFKQKPSDTNINYFPSQLKRFGILGKVYESAVVKTEISSADTRKLRPFPELKLETESTFLLPLAVGPKNIYFFVNSVGKEQFYLKAEDQFELLVYKRFLISDNGRRAAAENKKYVGQLALYFSDCSAIQANVSAISYTRKSFEKLLKTYFACTNNDTARVETTPKVGVELGAVTGVTFTDFSFTSPGFLYLQNAGYNRSTDVYGGLFLDIILPAYKKKLSIYNEVGFSSYSVSGSYVVPNQDFYETIQTSFDQAYLKLYNLLTYKLTASNSYAIYLKAGVGNGFSVYSKNKRVIDSMYTGTRSVQEGVSLRKTRNHEQSLVMGAGFHFQRFMGEARFEIGNGLSDYIGVNSSTTRHHFLIGYKLKK</sequence>
<organism evidence="1 2">
    <name type="scientific">Rufibacter tibetensis</name>
    <dbReference type="NCBI Taxonomy" id="512763"/>
    <lineage>
        <taxon>Bacteria</taxon>
        <taxon>Pseudomonadati</taxon>
        <taxon>Bacteroidota</taxon>
        <taxon>Cytophagia</taxon>
        <taxon>Cytophagales</taxon>
        <taxon>Hymenobacteraceae</taxon>
        <taxon>Rufibacter</taxon>
    </lineage>
</organism>